<dbReference type="EMBL" id="BOQP01000050">
    <property type="protein sequence ID" value="GIM82310.1"/>
    <property type="molecule type" value="Genomic_DNA"/>
</dbReference>
<keyword evidence="2 4" id="KW-0238">DNA-binding</keyword>
<dbReference type="InterPro" id="IPR050109">
    <property type="entry name" value="HTH-type_TetR-like_transc_reg"/>
</dbReference>
<dbReference type="GO" id="GO:0003700">
    <property type="term" value="F:DNA-binding transcription factor activity"/>
    <property type="evidence" value="ECO:0007669"/>
    <property type="project" value="TreeGrafter"/>
</dbReference>
<dbReference type="SUPFAM" id="SSF46689">
    <property type="entry name" value="Homeodomain-like"/>
    <property type="match status" value="1"/>
</dbReference>
<dbReference type="AlphaFoldDB" id="A0A919W657"/>
<accession>A0A919W657</accession>
<name>A0A919W657_9ACTN</name>
<keyword evidence="3" id="KW-0804">Transcription</keyword>
<evidence type="ECO:0000259" key="5">
    <source>
        <dbReference type="PROSITE" id="PS50977"/>
    </source>
</evidence>
<dbReference type="Gene3D" id="1.10.357.10">
    <property type="entry name" value="Tetracycline Repressor, domain 2"/>
    <property type="match status" value="1"/>
</dbReference>
<dbReference type="GO" id="GO:0000976">
    <property type="term" value="F:transcription cis-regulatory region binding"/>
    <property type="evidence" value="ECO:0007669"/>
    <property type="project" value="TreeGrafter"/>
</dbReference>
<evidence type="ECO:0000256" key="3">
    <source>
        <dbReference type="ARBA" id="ARBA00023163"/>
    </source>
</evidence>
<dbReference type="Pfam" id="PF00440">
    <property type="entry name" value="TetR_N"/>
    <property type="match status" value="1"/>
</dbReference>
<gene>
    <name evidence="6" type="ORF">Aco04nite_80940</name>
</gene>
<keyword evidence="1" id="KW-0805">Transcription regulation</keyword>
<evidence type="ECO:0000313" key="6">
    <source>
        <dbReference type="EMBL" id="GIM82310.1"/>
    </source>
</evidence>
<dbReference type="Gene3D" id="1.10.10.60">
    <property type="entry name" value="Homeodomain-like"/>
    <property type="match status" value="1"/>
</dbReference>
<protein>
    <submittedName>
        <fullName evidence="6">TetR family transcriptional regulator</fullName>
    </submittedName>
</protein>
<dbReference type="Pfam" id="PF17754">
    <property type="entry name" value="TetR_C_14"/>
    <property type="match status" value="1"/>
</dbReference>
<organism evidence="6 7">
    <name type="scientific">Winogradskya consettensis</name>
    <dbReference type="NCBI Taxonomy" id="113560"/>
    <lineage>
        <taxon>Bacteria</taxon>
        <taxon>Bacillati</taxon>
        <taxon>Actinomycetota</taxon>
        <taxon>Actinomycetes</taxon>
        <taxon>Micromonosporales</taxon>
        <taxon>Micromonosporaceae</taxon>
        <taxon>Winogradskya</taxon>
    </lineage>
</organism>
<feature type="domain" description="HTH tetR-type" evidence="5">
    <location>
        <begin position="38"/>
        <end position="98"/>
    </location>
</feature>
<dbReference type="InterPro" id="IPR001647">
    <property type="entry name" value="HTH_TetR"/>
</dbReference>
<dbReference type="PRINTS" id="PR00455">
    <property type="entry name" value="HTHTETR"/>
</dbReference>
<sequence>MVRYHVWYRTIEIRILRRYAQPVDAELALAGRRERKKAATRAHISDTALKMFLEKGYENVTVRDVASAADVSPTTLLNHFATKEALVVDRESEISAQLVRTVAGRGPGVGILDALRVYAHTRIEHAAAATDPNTRSFMALVAGNRDLAEYWHRMWMGHEKVLAEAIREQTGVPLEDPRPAVIAHLVLGAIDFALRSADSRKILDAAFDVIINGGSIE</sequence>
<reference evidence="6" key="1">
    <citation type="submission" date="2021-03" db="EMBL/GenBank/DDBJ databases">
        <title>Whole genome shotgun sequence of Actinoplanes consettensis NBRC 14913.</title>
        <authorList>
            <person name="Komaki H."/>
            <person name="Tamura T."/>
        </authorList>
    </citation>
    <scope>NUCLEOTIDE SEQUENCE</scope>
    <source>
        <strain evidence="6">NBRC 14913</strain>
    </source>
</reference>
<dbReference type="PANTHER" id="PTHR30055:SF234">
    <property type="entry name" value="HTH-TYPE TRANSCRIPTIONAL REGULATOR BETI"/>
    <property type="match status" value="1"/>
</dbReference>
<dbReference type="PANTHER" id="PTHR30055">
    <property type="entry name" value="HTH-TYPE TRANSCRIPTIONAL REGULATOR RUTR"/>
    <property type="match status" value="1"/>
</dbReference>
<evidence type="ECO:0000313" key="7">
    <source>
        <dbReference type="Proteomes" id="UP000680865"/>
    </source>
</evidence>
<evidence type="ECO:0000256" key="1">
    <source>
        <dbReference type="ARBA" id="ARBA00023015"/>
    </source>
</evidence>
<evidence type="ECO:0000256" key="2">
    <source>
        <dbReference type="ARBA" id="ARBA00023125"/>
    </source>
</evidence>
<dbReference type="InterPro" id="IPR041347">
    <property type="entry name" value="MftR_C"/>
</dbReference>
<dbReference type="PROSITE" id="PS50977">
    <property type="entry name" value="HTH_TETR_2"/>
    <property type="match status" value="1"/>
</dbReference>
<dbReference type="InterPro" id="IPR009057">
    <property type="entry name" value="Homeodomain-like_sf"/>
</dbReference>
<feature type="DNA-binding region" description="H-T-H motif" evidence="4">
    <location>
        <begin position="61"/>
        <end position="80"/>
    </location>
</feature>
<comment type="caution">
    <text evidence="6">The sequence shown here is derived from an EMBL/GenBank/DDBJ whole genome shotgun (WGS) entry which is preliminary data.</text>
</comment>
<proteinExistence type="predicted"/>
<dbReference type="Proteomes" id="UP000680865">
    <property type="component" value="Unassembled WGS sequence"/>
</dbReference>
<evidence type="ECO:0000256" key="4">
    <source>
        <dbReference type="PROSITE-ProRule" id="PRU00335"/>
    </source>
</evidence>
<keyword evidence="7" id="KW-1185">Reference proteome</keyword>